<gene>
    <name evidence="2" type="ORF">T05_14122</name>
</gene>
<feature type="compositionally biased region" description="Polar residues" evidence="1">
    <location>
        <begin position="39"/>
        <end position="51"/>
    </location>
</feature>
<reference evidence="2 3" key="1">
    <citation type="submission" date="2015-01" db="EMBL/GenBank/DDBJ databases">
        <title>Evolution of Trichinella species and genotypes.</title>
        <authorList>
            <person name="Korhonen P.K."/>
            <person name="Edoardo P."/>
            <person name="Giuseppe L.R."/>
            <person name="Gasser R.B."/>
        </authorList>
    </citation>
    <scope>NUCLEOTIDE SEQUENCE [LARGE SCALE GENOMIC DNA]</scope>
    <source>
        <strain evidence="2">ISS417</strain>
    </source>
</reference>
<dbReference type="EMBL" id="JYDJ01000141">
    <property type="protein sequence ID" value="KRX42569.1"/>
    <property type="molecule type" value="Genomic_DNA"/>
</dbReference>
<organism evidence="2 3">
    <name type="scientific">Trichinella murrelli</name>
    <dbReference type="NCBI Taxonomy" id="144512"/>
    <lineage>
        <taxon>Eukaryota</taxon>
        <taxon>Metazoa</taxon>
        <taxon>Ecdysozoa</taxon>
        <taxon>Nematoda</taxon>
        <taxon>Enoplea</taxon>
        <taxon>Dorylaimia</taxon>
        <taxon>Trichinellida</taxon>
        <taxon>Trichinellidae</taxon>
        <taxon>Trichinella</taxon>
    </lineage>
</organism>
<protein>
    <submittedName>
        <fullName evidence="2">Uncharacterized protein</fullName>
    </submittedName>
</protein>
<dbReference type="AlphaFoldDB" id="A0A0V0TU65"/>
<proteinExistence type="predicted"/>
<feature type="region of interest" description="Disordered" evidence="1">
    <location>
        <begin position="39"/>
        <end position="60"/>
    </location>
</feature>
<evidence type="ECO:0000256" key="1">
    <source>
        <dbReference type="SAM" id="MobiDB-lite"/>
    </source>
</evidence>
<evidence type="ECO:0000313" key="3">
    <source>
        <dbReference type="Proteomes" id="UP000055048"/>
    </source>
</evidence>
<comment type="caution">
    <text evidence="2">The sequence shown here is derived from an EMBL/GenBank/DDBJ whole genome shotgun (WGS) entry which is preliminary data.</text>
</comment>
<accession>A0A0V0TU65</accession>
<sequence length="60" mass="6788">MELINYKLHQTAKTTHAASSLMSWYSLPLNSSYILSSAEEFSSSKLNNSSKCVEYQKSDH</sequence>
<dbReference type="Proteomes" id="UP000055048">
    <property type="component" value="Unassembled WGS sequence"/>
</dbReference>
<keyword evidence="3" id="KW-1185">Reference proteome</keyword>
<evidence type="ECO:0000313" key="2">
    <source>
        <dbReference type="EMBL" id="KRX42569.1"/>
    </source>
</evidence>
<name>A0A0V0TU65_9BILA</name>